<name>B6QTH3_TALMQ</name>
<proteinExistence type="predicted"/>
<evidence type="ECO:0000313" key="1">
    <source>
        <dbReference type="EMBL" id="EEA19695.1"/>
    </source>
</evidence>
<protein>
    <recommendedName>
        <fullName evidence="3">F-box domain-containing protein</fullName>
    </recommendedName>
</protein>
<dbReference type="EMBL" id="DS995905">
    <property type="protein sequence ID" value="EEA19695.1"/>
    <property type="molecule type" value="Genomic_DNA"/>
</dbReference>
<sequence length="610" mass="70121">MSSDQWASGPPLGLLPHELLDKIVQGLFPGDVVSLAKTSRLMHQRMIPFLYTQVIITKQTWPLENLRNVPPLEELERTYFQEDGSRERVSILNFAMSLTIFPKRWSFSRCSLSNISEGSPPPSIQHATTLEAVSFAARQIFSQVQKGSLRHFGWTIGYCMPEELLGPLGYITISHTNLRSLSLVVDGSCPNNGLYGLAHLKNLQVFSWRGVVTKRNFKLLRIVLEHNAKHLNVLEVEIVRRRGASRHPTEIELDLIWLGLCVPSNHHIAKVEGAHLVKNRFWLKSLRTLSLRNASLAAWTACDTLTFDPGNLFKLKLELCVKTLQFFDTWDSRNHGLILRSFHSIIDERWRTRTVFPLERLIVKYGSRIEEFFVTFTDQFTVDIPFHRLRPYLRRMVLSFFKKRHGIRGEANLPDAYSILSILEVLSGLEGVAFMRSPYSVINKRKYLRGATPYPQLKVIHFRMPRDKMTGISPMVDYNCPTKAIIDSIKQFERYDTGNDTAVILSELVDFAAWAFDCTTFPSLEAIAMGDFAHPEACFVLRRRTDLPRYSQEGYLGPLMRAYVEYRRNDSTPMIPFDIVRPLDLRPWKGLEECRQMILVNSSGDPWNGF</sequence>
<dbReference type="VEuPathDB" id="FungiDB:PMAA_004740"/>
<dbReference type="AlphaFoldDB" id="B6QTH3"/>
<dbReference type="Proteomes" id="UP000001294">
    <property type="component" value="Unassembled WGS sequence"/>
</dbReference>
<accession>B6QTH3</accession>
<gene>
    <name evidence="1" type="ORF">PMAA_004740</name>
</gene>
<reference evidence="2" key="1">
    <citation type="journal article" date="2015" name="Genome Announc.">
        <title>Genome sequence of the AIDS-associated pathogen Penicillium marneffei (ATCC18224) and its near taxonomic relative Talaromyces stipitatus (ATCC10500).</title>
        <authorList>
            <person name="Nierman W.C."/>
            <person name="Fedorova-Abrams N.D."/>
            <person name="Andrianopoulos A."/>
        </authorList>
    </citation>
    <scope>NUCLEOTIDE SEQUENCE [LARGE SCALE GENOMIC DNA]</scope>
    <source>
        <strain evidence="2">ATCC 18224 / CBS 334.59 / QM 7333</strain>
    </source>
</reference>
<dbReference type="HOGENOM" id="CLU_434096_0_0_1"/>
<evidence type="ECO:0000313" key="2">
    <source>
        <dbReference type="Proteomes" id="UP000001294"/>
    </source>
</evidence>
<evidence type="ECO:0008006" key="3">
    <source>
        <dbReference type="Google" id="ProtNLM"/>
    </source>
</evidence>
<organism evidence="1 2">
    <name type="scientific">Talaromyces marneffei (strain ATCC 18224 / CBS 334.59 / QM 7333)</name>
    <name type="common">Penicillium marneffei</name>
    <dbReference type="NCBI Taxonomy" id="441960"/>
    <lineage>
        <taxon>Eukaryota</taxon>
        <taxon>Fungi</taxon>
        <taxon>Dikarya</taxon>
        <taxon>Ascomycota</taxon>
        <taxon>Pezizomycotina</taxon>
        <taxon>Eurotiomycetes</taxon>
        <taxon>Eurotiomycetidae</taxon>
        <taxon>Eurotiales</taxon>
        <taxon>Trichocomaceae</taxon>
        <taxon>Talaromyces</taxon>
        <taxon>Talaromyces sect. Talaromyces</taxon>
    </lineage>
</organism>
<keyword evidence="2" id="KW-1185">Reference proteome</keyword>
<dbReference type="PhylomeDB" id="B6QTH3"/>